<proteinExistence type="predicted"/>
<evidence type="ECO:0000256" key="1">
    <source>
        <dbReference type="SAM" id="Coils"/>
    </source>
</evidence>
<keyword evidence="3" id="KW-1185">Reference proteome</keyword>
<dbReference type="Proteomes" id="UP001153678">
    <property type="component" value="Unassembled WGS sequence"/>
</dbReference>
<feature type="coiled-coil region" evidence="1">
    <location>
        <begin position="329"/>
        <end position="391"/>
    </location>
</feature>
<organism evidence="2 3">
    <name type="scientific">Funneliformis geosporum</name>
    <dbReference type="NCBI Taxonomy" id="1117311"/>
    <lineage>
        <taxon>Eukaryota</taxon>
        <taxon>Fungi</taxon>
        <taxon>Fungi incertae sedis</taxon>
        <taxon>Mucoromycota</taxon>
        <taxon>Glomeromycotina</taxon>
        <taxon>Glomeromycetes</taxon>
        <taxon>Glomerales</taxon>
        <taxon>Glomeraceae</taxon>
        <taxon>Funneliformis</taxon>
    </lineage>
</organism>
<protein>
    <submittedName>
        <fullName evidence="2">11249_t:CDS:1</fullName>
    </submittedName>
</protein>
<dbReference type="EMBL" id="CAMKVN010011125">
    <property type="protein sequence ID" value="CAI2194592.1"/>
    <property type="molecule type" value="Genomic_DNA"/>
</dbReference>
<accession>A0A9W4WXX1</accession>
<sequence length="405" mass="46924">MTSEQVLDSGDLDNLKVEYIIYVSFYKEGVPESQVENSDSLFNELQNSFGDRKIEDPETSSNTSNEFTPSEIEGIEVWDEKITNYETKIRDLISLEIELWKKVFEARMEIYRNRDKKIIRKPKRGRVKMLSRSTKLSNKPLIETNEETNLTETPPRPLIPNPFYYLKKHWGKAIAFSLGYLANQPTCSVHDLQSTNSTNQLAPNNSDLINFNSTCSCQETVLETSPILKQTEEQILSYKGSKSKNIHKKSNPKRPSVTLAKYKELEQKHNATLTQLEKTELARDKLNTTLTEKDLLIAIPQTNLTTLELERDKVVRERDNRPNITLTEYDNLVKQINNLTTEYDDYRKIYKFNETDLQNALQANDQYLDSITNKEDKIKALTIKLENKESDYKKNVTELDNTANE</sequence>
<name>A0A9W4WXX1_9GLOM</name>
<keyword evidence="1" id="KW-0175">Coiled coil</keyword>
<evidence type="ECO:0000313" key="3">
    <source>
        <dbReference type="Proteomes" id="UP001153678"/>
    </source>
</evidence>
<dbReference type="AlphaFoldDB" id="A0A9W4WXX1"/>
<gene>
    <name evidence="2" type="ORF">FWILDA_LOCUS16653</name>
</gene>
<evidence type="ECO:0000313" key="2">
    <source>
        <dbReference type="EMBL" id="CAI2194592.1"/>
    </source>
</evidence>
<comment type="caution">
    <text evidence="2">The sequence shown here is derived from an EMBL/GenBank/DDBJ whole genome shotgun (WGS) entry which is preliminary data.</text>
</comment>
<reference evidence="2" key="1">
    <citation type="submission" date="2022-08" db="EMBL/GenBank/DDBJ databases">
        <authorList>
            <person name="Kallberg Y."/>
            <person name="Tangrot J."/>
            <person name="Rosling A."/>
        </authorList>
    </citation>
    <scope>NUCLEOTIDE SEQUENCE</scope>
    <source>
        <strain evidence="2">Wild A</strain>
    </source>
</reference>